<organism evidence="2 3">
    <name type="scientific">Tropilaelaps mercedesae</name>
    <dbReference type="NCBI Taxonomy" id="418985"/>
    <lineage>
        <taxon>Eukaryota</taxon>
        <taxon>Metazoa</taxon>
        <taxon>Ecdysozoa</taxon>
        <taxon>Arthropoda</taxon>
        <taxon>Chelicerata</taxon>
        <taxon>Arachnida</taxon>
        <taxon>Acari</taxon>
        <taxon>Parasitiformes</taxon>
        <taxon>Mesostigmata</taxon>
        <taxon>Gamasina</taxon>
        <taxon>Dermanyssoidea</taxon>
        <taxon>Laelapidae</taxon>
        <taxon>Tropilaelaps</taxon>
    </lineage>
</organism>
<dbReference type="AlphaFoldDB" id="A0A1V9XUY9"/>
<dbReference type="Proteomes" id="UP000192247">
    <property type="component" value="Unassembled WGS sequence"/>
</dbReference>
<reference evidence="2 3" key="1">
    <citation type="journal article" date="2017" name="Gigascience">
        <title>Draft genome of the honey bee ectoparasitic mite, Tropilaelaps mercedesae, is shaped by the parasitic life history.</title>
        <authorList>
            <person name="Dong X."/>
            <person name="Armstrong S.D."/>
            <person name="Xia D."/>
            <person name="Makepeace B.L."/>
            <person name="Darby A.C."/>
            <person name="Kadowaki T."/>
        </authorList>
    </citation>
    <scope>NUCLEOTIDE SEQUENCE [LARGE SCALE GENOMIC DNA]</scope>
    <source>
        <strain evidence="2">Wuxi-XJTLU</strain>
    </source>
</reference>
<feature type="region of interest" description="Disordered" evidence="1">
    <location>
        <begin position="28"/>
        <end position="56"/>
    </location>
</feature>
<evidence type="ECO:0000256" key="1">
    <source>
        <dbReference type="SAM" id="MobiDB-lite"/>
    </source>
</evidence>
<evidence type="ECO:0000313" key="3">
    <source>
        <dbReference type="Proteomes" id="UP000192247"/>
    </source>
</evidence>
<dbReference type="OrthoDB" id="10436572at2759"/>
<feature type="region of interest" description="Disordered" evidence="1">
    <location>
        <begin position="602"/>
        <end position="624"/>
    </location>
</feature>
<feature type="region of interest" description="Disordered" evidence="1">
    <location>
        <begin position="309"/>
        <end position="334"/>
    </location>
</feature>
<feature type="region of interest" description="Disordered" evidence="1">
    <location>
        <begin position="372"/>
        <end position="395"/>
    </location>
</feature>
<dbReference type="InParanoid" id="A0A1V9XUY9"/>
<feature type="region of interest" description="Disordered" evidence="1">
    <location>
        <begin position="827"/>
        <end position="851"/>
    </location>
</feature>
<keyword evidence="3" id="KW-1185">Reference proteome</keyword>
<dbReference type="STRING" id="418985.A0A1V9XUY9"/>
<accession>A0A1V9XUY9</accession>
<sequence length="1107" mass="120043">MSSVQPLLLASGALGGGDTEEFGVIPEAEGALPPPTLPPHHAVRRDRSGQNLAPGQRQIKPRNIRTALKKLWLDEMLLTKQILCPVPGCTMVFQTLQAIQSHYQFCTGLNESGIVRCEFCGEQFLSQSLALEIHTAEEHRQDRLMSMSKADDQIAVTIKNEPHNSQQLTHHQSSYNSTGAKIRKYREPPELISIPSTPPPDVMIESRRRSVAFSRNQEELIDCEELEGVVRFPLRNLPKGEPEDPLQLPAVMMNLDINLKPRPLSFDDLDENSLMDDALLLAGPLKLKSEPLDKAEDDPHYLSDVINKMPEPDLKTVPPVRKRPRQQQHSSGPDVRVVQVIMRSSSSEPSAAQSILRDPQFVDAIVQQTMRTIVEPGGTQQGGRTPRRKKRKANQQPVVVVAFNEPAQEQTSPATVSQGTNISAMPPPVVPSPSPRAQGQPNIMKKGGRNRKQIFPPVTPPTGLVQVTSSLDPGHKFLQTHTLAPGDKPQVRQEVIDSFFNSAVVSTTANATLPTTANTCQQATASATTGASHHAVTSVAPQPSTSFVEDSSQLVQQQQANLQPVVVHQHQPQSIPHQQTMSQQLQHSHTVTTTHGGVQETFSQHQQQSPAHSQQHQQHQIQQQIVQPTEDFQTVQVVSSPDVLSHLGDQGCLIVPQEAFGQLEGAQLIVHEGQIIVQNKNGERVEGCQVVYGNAAFTTEATLAAAQDDFAGGQHTATLQQLQTAEVVGMLQLAQDQSQQVVVQQQDHHQHSLHEQSQPPSGESREQNQQQPQLVVADNGNGVVITQVDSPLAQVVSHTVAGGNGTHLSGAGTMASLVMSGQLQVIPVGPEDGHDQGKHHQQQQHRSPDEQTLANTVQSDAVQISIISMKDPDDTVGQHQVQESHIDSMHAADVQDLHDSAQSVVRHESVTEVHETIEHVQADSMKDLESVVVQGGDIVCGVAHDTGDKEDADTTATQAAEALLTLRPQNRCSLPASPLQLPDELQLPHRSAEGGVTDVDSEGTVKSGVTAREAPGCEEDEVFQMIPEPQTPSEDGDQSRSALLDGNQPNESERTEQAGNHESAHNGHVEMGSAVEIAATPILTATTTEAESDLVVVEAEKYSSVQA</sequence>
<dbReference type="EMBL" id="MNPL01003796">
    <property type="protein sequence ID" value="OQR77242.1"/>
    <property type="molecule type" value="Genomic_DNA"/>
</dbReference>
<gene>
    <name evidence="2" type="ORF">BIW11_07237</name>
</gene>
<proteinExistence type="predicted"/>
<evidence type="ECO:0000313" key="2">
    <source>
        <dbReference type="EMBL" id="OQR77242.1"/>
    </source>
</evidence>
<protein>
    <submittedName>
        <fullName evidence="2">Uncharacterized protein</fullName>
    </submittedName>
</protein>
<feature type="region of interest" description="Disordered" evidence="1">
    <location>
        <begin position="428"/>
        <end position="450"/>
    </location>
</feature>
<comment type="caution">
    <text evidence="2">The sequence shown here is derived from an EMBL/GenBank/DDBJ whole genome shotgun (WGS) entry which is preliminary data.</text>
</comment>
<name>A0A1V9XUY9_9ACAR</name>
<feature type="region of interest" description="Disordered" evidence="1">
    <location>
        <begin position="1027"/>
        <end position="1073"/>
    </location>
</feature>
<feature type="region of interest" description="Disordered" evidence="1">
    <location>
        <begin position="741"/>
        <end position="771"/>
    </location>
</feature>